<protein>
    <submittedName>
        <fullName evidence="4">Uncharacterized protein</fullName>
    </submittedName>
</protein>
<feature type="chain" id="PRO_5042113919" evidence="3">
    <location>
        <begin position="22"/>
        <end position="494"/>
    </location>
</feature>
<evidence type="ECO:0000256" key="2">
    <source>
        <dbReference type="SAM" id="MobiDB-lite"/>
    </source>
</evidence>
<feature type="signal peptide" evidence="3">
    <location>
        <begin position="1"/>
        <end position="21"/>
    </location>
</feature>
<feature type="coiled-coil region" evidence="1">
    <location>
        <begin position="197"/>
        <end position="350"/>
    </location>
</feature>
<evidence type="ECO:0000256" key="1">
    <source>
        <dbReference type="SAM" id="Coils"/>
    </source>
</evidence>
<feature type="compositionally biased region" description="Polar residues" evidence="2">
    <location>
        <begin position="480"/>
        <end position="494"/>
    </location>
</feature>
<proteinExistence type="predicted"/>
<feature type="region of interest" description="Disordered" evidence="2">
    <location>
        <begin position="455"/>
        <end position="494"/>
    </location>
</feature>
<reference evidence="4" key="1">
    <citation type="submission" date="2023-01" db="EMBL/GenBank/DDBJ databases">
        <title>Metagenome sequencing of chrysophaentin producing Chrysophaeum taylorii.</title>
        <authorList>
            <person name="Davison J."/>
            <person name="Bewley C."/>
        </authorList>
    </citation>
    <scope>NUCLEOTIDE SEQUENCE</scope>
    <source>
        <strain evidence="4">NIES-1699</strain>
    </source>
</reference>
<organism evidence="4 5">
    <name type="scientific">Chrysophaeum taylorii</name>
    <dbReference type="NCBI Taxonomy" id="2483200"/>
    <lineage>
        <taxon>Eukaryota</taxon>
        <taxon>Sar</taxon>
        <taxon>Stramenopiles</taxon>
        <taxon>Ochrophyta</taxon>
        <taxon>Pelagophyceae</taxon>
        <taxon>Pelagomonadales</taxon>
        <taxon>Pelagomonadaceae</taxon>
        <taxon>Chrysophaeum</taxon>
    </lineage>
</organism>
<accession>A0AAD7UD96</accession>
<dbReference type="EMBL" id="JAQMWT010000379">
    <property type="protein sequence ID" value="KAJ8602413.1"/>
    <property type="molecule type" value="Genomic_DNA"/>
</dbReference>
<dbReference type="AlphaFoldDB" id="A0AAD7UD96"/>
<keyword evidence="5" id="KW-1185">Reference proteome</keyword>
<evidence type="ECO:0000256" key="3">
    <source>
        <dbReference type="SAM" id="SignalP"/>
    </source>
</evidence>
<name>A0AAD7UD96_9STRA</name>
<gene>
    <name evidence="4" type="ORF">CTAYLR_001203</name>
</gene>
<dbReference type="Proteomes" id="UP001230188">
    <property type="component" value="Unassembled WGS sequence"/>
</dbReference>
<keyword evidence="1" id="KW-0175">Coiled coil</keyword>
<evidence type="ECO:0000313" key="5">
    <source>
        <dbReference type="Proteomes" id="UP001230188"/>
    </source>
</evidence>
<comment type="caution">
    <text evidence="4">The sequence shown here is derived from an EMBL/GenBank/DDBJ whole genome shotgun (WGS) entry which is preliminary data.</text>
</comment>
<keyword evidence="3" id="KW-0732">Signal</keyword>
<evidence type="ECO:0000313" key="4">
    <source>
        <dbReference type="EMBL" id="KAJ8602413.1"/>
    </source>
</evidence>
<sequence length="494" mass="52915">MSVVRLLLLLVVVVAVVVVEGFFQPEAECGAARRRRGAPSVVVVRSSSSSSSSADEVAKAAGELTSALGDIVEKVRSQWINGGWQVRKRAGRWLPEIVQQPSEAMAAAEREVEWLSTGVATKALASASMPETERELAVASEFGTFLRRADVTGTFERGVDGSVVFPSEAALSASVAMFTVEVSKELGAAARALARYVDDLETELAAADATAVRLRTEVTEAAREAREKSEAAREALDEADRLMRTRAELEETLGVAQEAARRFEDQAETASLRVVELETTAKASNSDLATALEKAARAEARLEKAEASVTRHSEEATLATQRAEAAESLARAATRDRDAVEDVAAALRRRAYAAEQTANETAARLQAALLDTIDSEAKLSGALDEIPDDGDVRHSLEDARDAVRQQLDRGGGGVLPSIWKLKKADLKAELESYGRDPTGFKVPELRAAVRVERLKRESAAAPALSSTTTPPEKVEVETTDQGLVTTHPPTSDDD</sequence>
<feature type="compositionally biased region" description="Low complexity" evidence="2">
    <location>
        <begin position="459"/>
        <end position="471"/>
    </location>
</feature>